<dbReference type="InterPro" id="IPR052519">
    <property type="entry name" value="Euk-type_GlcNAc_Kinase"/>
</dbReference>
<dbReference type="SUPFAM" id="SSF53067">
    <property type="entry name" value="Actin-like ATPase domain"/>
    <property type="match status" value="2"/>
</dbReference>
<dbReference type="Gene3D" id="1.10.720.160">
    <property type="match status" value="1"/>
</dbReference>
<dbReference type="PANTHER" id="PTHR43190:SF3">
    <property type="entry name" value="N-ACETYL-D-GLUCOSAMINE KINASE"/>
    <property type="match status" value="1"/>
</dbReference>
<sequence length="280" mass="31329">MILIADSGSSKTDWVLLGSQGQTETFETPGINPFFQGSREIESLLVNTFPTRARASVKRVFFYGAGCIKGKTDKVVIDALQQAFQGPAIEVADDMLGAARALLGNHEGIACILGTGTNSCYYNGHGIVDKVPPLGFILGDEGSGAYMGKMLLNSYFKRAFPAGLEEKIRCEFKLELSEALNRVYREEYPSRYLASFSHFIAENQKHPAITNLIKRSLTDFFEKNIEHYANYNSQEISFVGSIAYYYRNFIEEIARKKLLIIGKILPKPIEALKEYHIKNL</sequence>
<dbReference type="CDD" id="cd24079">
    <property type="entry name" value="ASKHA_NBD_PG1100-like"/>
    <property type="match status" value="1"/>
</dbReference>
<dbReference type="InterPro" id="IPR043129">
    <property type="entry name" value="ATPase_NBD"/>
</dbReference>
<protein>
    <recommendedName>
        <fullName evidence="2">ATPase BadF/BadG/BcrA/BcrD type domain-containing protein</fullName>
    </recommendedName>
</protein>
<dbReference type="PANTHER" id="PTHR43190">
    <property type="entry name" value="N-ACETYL-D-GLUCOSAMINE KINASE"/>
    <property type="match status" value="1"/>
</dbReference>
<evidence type="ECO:0008006" key="2">
    <source>
        <dbReference type="Google" id="ProtNLM"/>
    </source>
</evidence>
<evidence type="ECO:0000313" key="1">
    <source>
        <dbReference type="EMBL" id="VAW16432.1"/>
    </source>
</evidence>
<dbReference type="EMBL" id="UOEP01000062">
    <property type="protein sequence ID" value="VAW16432.1"/>
    <property type="molecule type" value="Genomic_DNA"/>
</dbReference>
<organism evidence="1">
    <name type="scientific">hydrothermal vent metagenome</name>
    <dbReference type="NCBI Taxonomy" id="652676"/>
    <lineage>
        <taxon>unclassified sequences</taxon>
        <taxon>metagenomes</taxon>
        <taxon>ecological metagenomes</taxon>
    </lineage>
</organism>
<accession>A0A3B0TPP4</accession>
<gene>
    <name evidence="1" type="ORF">MNBD_BACTEROID01-1097</name>
</gene>
<name>A0A3B0TPP4_9ZZZZ</name>
<dbReference type="Gene3D" id="3.30.420.40">
    <property type="match status" value="2"/>
</dbReference>
<proteinExistence type="predicted"/>
<dbReference type="AlphaFoldDB" id="A0A3B0TPP4"/>
<reference evidence="1" key="1">
    <citation type="submission" date="2018-06" db="EMBL/GenBank/DDBJ databases">
        <authorList>
            <person name="Zhirakovskaya E."/>
        </authorList>
    </citation>
    <scope>NUCLEOTIDE SEQUENCE</scope>
</reference>